<feature type="region of interest" description="Disordered" evidence="3">
    <location>
        <begin position="223"/>
        <end position="244"/>
    </location>
</feature>
<dbReference type="OrthoDB" id="6595597at2759"/>
<dbReference type="GO" id="GO:0042302">
    <property type="term" value="F:structural constituent of cuticle"/>
    <property type="evidence" value="ECO:0007669"/>
    <property type="project" value="UniProtKB-UniRule"/>
</dbReference>
<dbReference type="PROSITE" id="PS51155">
    <property type="entry name" value="CHIT_BIND_RR_2"/>
    <property type="match status" value="1"/>
</dbReference>
<gene>
    <name evidence="5" type="ORF">AGLY_011100</name>
</gene>
<dbReference type="GO" id="GO:0005615">
    <property type="term" value="C:extracellular space"/>
    <property type="evidence" value="ECO:0007669"/>
    <property type="project" value="TreeGrafter"/>
</dbReference>
<dbReference type="GO" id="GO:0031012">
    <property type="term" value="C:extracellular matrix"/>
    <property type="evidence" value="ECO:0007669"/>
    <property type="project" value="TreeGrafter"/>
</dbReference>
<evidence type="ECO:0000256" key="3">
    <source>
        <dbReference type="SAM" id="MobiDB-lite"/>
    </source>
</evidence>
<dbReference type="Pfam" id="PF00379">
    <property type="entry name" value="Chitin_bind_4"/>
    <property type="match status" value="1"/>
</dbReference>
<dbReference type="PRINTS" id="PR00947">
    <property type="entry name" value="CUTICLE"/>
</dbReference>
<accession>A0A6G0TD35</accession>
<feature type="compositionally biased region" description="Basic and acidic residues" evidence="3">
    <location>
        <begin position="371"/>
        <end position="381"/>
    </location>
</feature>
<feature type="signal peptide" evidence="4">
    <location>
        <begin position="1"/>
        <end position="20"/>
    </location>
</feature>
<reference evidence="5 6" key="1">
    <citation type="submission" date="2019-08" db="EMBL/GenBank/DDBJ databases">
        <title>The genome of the soybean aphid Biotype 1, its phylome, world population structure and adaptation to the North American continent.</title>
        <authorList>
            <person name="Giordano R."/>
            <person name="Donthu R.K."/>
            <person name="Hernandez A.G."/>
            <person name="Wright C.L."/>
            <person name="Zimin A.V."/>
        </authorList>
    </citation>
    <scope>NUCLEOTIDE SEQUENCE [LARGE SCALE GENOMIC DNA]</scope>
    <source>
        <tissue evidence="5">Whole aphids</tissue>
    </source>
</reference>
<comment type="caution">
    <text evidence="5">The sequence shown here is derived from an EMBL/GenBank/DDBJ whole genome shotgun (WGS) entry which is preliminary data.</text>
</comment>
<dbReference type="AlphaFoldDB" id="A0A6G0TD35"/>
<keyword evidence="1 2" id="KW-0193">Cuticle</keyword>
<dbReference type="PANTHER" id="PTHR12236:SF81">
    <property type="entry name" value="CUTICLE PROTEIN 19-LIKE PROTEIN"/>
    <property type="match status" value="1"/>
</dbReference>
<keyword evidence="4" id="KW-0732">Signal</keyword>
<evidence type="ECO:0000313" key="5">
    <source>
        <dbReference type="EMBL" id="KAE9530638.1"/>
    </source>
</evidence>
<evidence type="ECO:0000256" key="4">
    <source>
        <dbReference type="SAM" id="SignalP"/>
    </source>
</evidence>
<protein>
    <submittedName>
        <fullName evidence="5">Uncharacterized protein</fullName>
    </submittedName>
</protein>
<dbReference type="InterPro" id="IPR031311">
    <property type="entry name" value="CHIT_BIND_RR_consensus"/>
</dbReference>
<dbReference type="PANTHER" id="PTHR12236">
    <property type="entry name" value="STRUCTURAL CONTITUENT OF CUTICLE"/>
    <property type="match status" value="1"/>
</dbReference>
<feature type="region of interest" description="Disordered" evidence="3">
    <location>
        <begin position="264"/>
        <end position="314"/>
    </location>
</feature>
<evidence type="ECO:0000256" key="2">
    <source>
        <dbReference type="PROSITE-ProRule" id="PRU00497"/>
    </source>
</evidence>
<feature type="compositionally biased region" description="Basic and acidic residues" evidence="3">
    <location>
        <begin position="403"/>
        <end position="414"/>
    </location>
</feature>
<feature type="chain" id="PRO_5026001008" evidence="4">
    <location>
        <begin position="21"/>
        <end position="433"/>
    </location>
</feature>
<keyword evidence="6" id="KW-1185">Reference proteome</keyword>
<dbReference type="InterPro" id="IPR000618">
    <property type="entry name" value="Insect_cuticle"/>
</dbReference>
<feature type="region of interest" description="Disordered" evidence="3">
    <location>
        <begin position="351"/>
        <end position="416"/>
    </location>
</feature>
<dbReference type="InterPro" id="IPR051217">
    <property type="entry name" value="Insect_Cuticle_Struc_Prot"/>
</dbReference>
<proteinExistence type="predicted"/>
<evidence type="ECO:0000313" key="6">
    <source>
        <dbReference type="Proteomes" id="UP000475862"/>
    </source>
</evidence>
<evidence type="ECO:0000256" key="1">
    <source>
        <dbReference type="ARBA" id="ARBA00022460"/>
    </source>
</evidence>
<dbReference type="PROSITE" id="PS00233">
    <property type="entry name" value="CHIT_BIND_RR_1"/>
    <property type="match status" value="1"/>
</dbReference>
<name>A0A6G0TD35_APHGL</name>
<sequence>MKDPKTALFVFGLFVQICLAENVKTTEHADASNKKVSKRDYYAPEYNHDHYVIYGFCVVFAWFATRQSYPAYRFEYGVHDPQTGDIKKQYEERDGDTVRGYYSLVEPDGSIRLVEYTADAKNGFQATVRKFGSSHHPNTVTHHLNTANGHHDGDGGYAPNYHGGDHDYYHNAHQPSLPTVHDGHQYEPPAYSNHYEPPPAYDGGHFEQPVHGYDNHHQYLHPQQQQPPVHGYDNHHQYHHPQQPQLPPSVYNHYETPLVPAAHNHFPHPPPPASGYDHYEPPLQVVVPAGHGDHHFEPPAAHPEPAGFEHGSALPPLFAAGLPTAHGDYGSASPEEYYPAPLQFPATSHETQFEWPAKSASDHDDDDDDAADPHHRGRLQDEYPFPAAKEHGHLPGAAAKTSSGERPEYLRKYFEPNYRGPAAAVNSFYDDEE</sequence>
<organism evidence="5 6">
    <name type="scientific">Aphis glycines</name>
    <name type="common">Soybean aphid</name>
    <dbReference type="NCBI Taxonomy" id="307491"/>
    <lineage>
        <taxon>Eukaryota</taxon>
        <taxon>Metazoa</taxon>
        <taxon>Ecdysozoa</taxon>
        <taxon>Arthropoda</taxon>
        <taxon>Hexapoda</taxon>
        <taxon>Insecta</taxon>
        <taxon>Pterygota</taxon>
        <taxon>Neoptera</taxon>
        <taxon>Paraneoptera</taxon>
        <taxon>Hemiptera</taxon>
        <taxon>Sternorrhyncha</taxon>
        <taxon>Aphidomorpha</taxon>
        <taxon>Aphidoidea</taxon>
        <taxon>Aphididae</taxon>
        <taxon>Aphidini</taxon>
        <taxon>Aphis</taxon>
        <taxon>Aphis</taxon>
    </lineage>
</organism>
<dbReference type="Proteomes" id="UP000475862">
    <property type="component" value="Unassembled WGS sequence"/>
</dbReference>
<dbReference type="EMBL" id="VYZN01000042">
    <property type="protein sequence ID" value="KAE9530638.1"/>
    <property type="molecule type" value="Genomic_DNA"/>
</dbReference>